<name>W8LAE9_9GAMM</name>
<dbReference type="CDD" id="cd00756">
    <property type="entry name" value="MoaE"/>
    <property type="match status" value="1"/>
</dbReference>
<reference evidence="12 13" key="1">
    <citation type="journal article" date="2014" name="J Genomics">
        <title>Draft Genome Sequence of the Extremely Halophilic Phototrophic Purple Sulfur Bacterium Halorhodospira halochloris.</title>
        <authorList>
            <person name="Singh K.S."/>
            <person name="Kirksey J."/>
            <person name="Hoff W.D."/>
            <person name="Deole R."/>
        </authorList>
    </citation>
    <scope>NUCLEOTIDE SEQUENCE [LARGE SCALE GENOMIC DNA]</scope>
    <source>
        <strain evidence="12 13">A</strain>
    </source>
</reference>
<reference evidence="13" key="2">
    <citation type="submission" date="2014-02" db="EMBL/GenBank/DDBJ databases">
        <title>Draft Genome Sequence of extremely halophilic bacteria Halorhodospira halochloris.</title>
        <authorList>
            <person name="Singh K.S."/>
        </authorList>
    </citation>
    <scope>NUCLEOTIDE SEQUENCE [LARGE SCALE GENOMIC DNA]</scope>
    <source>
        <strain evidence="13">A</strain>
    </source>
</reference>
<dbReference type="HOGENOM" id="CLU_089568_2_1_6"/>
<protein>
    <recommendedName>
        <fullName evidence="4">Molybdopterin synthase catalytic subunit</fullName>
        <ecNumber evidence="3">2.8.1.12</ecNumber>
    </recommendedName>
    <alternativeName>
        <fullName evidence="9">MPT synthase subunit 2</fullName>
    </alternativeName>
    <alternativeName>
        <fullName evidence="7">Molybdenum cofactor biosynthesis protein E</fullName>
    </alternativeName>
    <alternativeName>
        <fullName evidence="8">Molybdopterin-converting factor large subunit</fullName>
    </alternativeName>
    <alternativeName>
        <fullName evidence="10">Molybdopterin-converting factor subunit 2</fullName>
    </alternativeName>
</protein>
<comment type="pathway">
    <text evidence="1">Cofactor biosynthesis; molybdopterin biosynthesis.</text>
</comment>
<evidence type="ECO:0000313" key="13">
    <source>
        <dbReference type="Proteomes" id="UP000019442"/>
    </source>
</evidence>
<evidence type="ECO:0000256" key="2">
    <source>
        <dbReference type="ARBA" id="ARBA00005426"/>
    </source>
</evidence>
<dbReference type="OrthoDB" id="9803224at2"/>
<organism evidence="12 13">
    <name type="scientific">Ectothiorhodospira haloalkaliphila</name>
    <dbReference type="NCBI Taxonomy" id="421628"/>
    <lineage>
        <taxon>Bacteria</taxon>
        <taxon>Pseudomonadati</taxon>
        <taxon>Pseudomonadota</taxon>
        <taxon>Gammaproteobacteria</taxon>
        <taxon>Chromatiales</taxon>
        <taxon>Ectothiorhodospiraceae</taxon>
        <taxon>Ectothiorhodospira</taxon>
    </lineage>
</organism>
<feature type="non-terminal residue" evidence="12">
    <location>
        <position position="143"/>
    </location>
</feature>
<evidence type="ECO:0000256" key="6">
    <source>
        <dbReference type="ARBA" id="ARBA00026066"/>
    </source>
</evidence>
<sequence length="143" mass="16058">MAVVLHSEPLEPFNLVNEHEGGLSPGSFGACALFVGTMRDFNDGDAVTAMTLEHYPGMTERELALIEDEARTRWPVQDSLIGHRVGRVEPGQPIVVVAVWSAHRQAAFDACRFLMEALKERATFWKQEELQDGRRRWVSPSPQ</sequence>
<accession>W8LAE9</accession>
<evidence type="ECO:0000256" key="4">
    <source>
        <dbReference type="ARBA" id="ARBA00013858"/>
    </source>
</evidence>
<dbReference type="InterPro" id="IPR003448">
    <property type="entry name" value="Mopterin_biosynth_MoaE"/>
</dbReference>
<proteinExistence type="inferred from homology"/>
<comment type="subunit">
    <text evidence="6">Heterotetramer of 2 MoaD subunits and 2 MoaE subunits. Also stable as homodimer. The enzyme changes between these two forms during catalysis.</text>
</comment>
<dbReference type="GO" id="GO:0030366">
    <property type="term" value="F:molybdopterin synthase activity"/>
    <property type="evidence" value="ECO:0007669"/>
    <property type="project" value="UniProtKB-EC"/>
</dbReference>
<evidence type="ECO:0000256" key="7">
    <source>
        <dbReference type="ARBA" id="ARBA00029745"/>
    </source>
</evidence>
<dbReference type="GO" id="GO:0006777">
    <property type="term" value="P:Mo-molybdopterin cofactor biosynthetic process"/>
    <property type="evidence" value="ECO:0007669"/>
    <property type="project" value="UniProtKB-KW"/>
</dbReference>
<dbReference type="KEGG" id="hhc:M911_15210"/>
<dbReference type="SUPFAM" id="SSF54690">
    <property type="entry name" value="Molybdopterin synthase subunit MoaE"/>
    <property type="match status" value="1"/>
</dbReference>
<dbReference type="EMBL" id="CP007268">
    <property type="protein sequence ID" value="AHK80795.1"/>
    <property type="molecule type" value="Genomic_DNA"/>
</dbReference>
<evidence type="ECO:0000256" key="1">
    <source>
        <dbReference type="ARBA" id="ARBA00005046"/>
    </source>
</evidence>
<dbReference type="RefSeq" id="WP_029762679.1">
    <property type="nucleotide sequence ID" value="NZ_CP007268.1"/>
</dbReference>
<dbReference type="Gene3D" id="3.90.1170.40">
    <property type="entry name" value="Molybdopterin biosynthesis MoaE subunit"/>
    <property type="match status" value="1"/>
</dbReference>
<dbReference type="UniPathway" id="UPA00344"/>
<comment type="similarity">
    <text evidence="2">Belongs to the MoaE family.</text>
</comment>
<evidence type="ECO:0000256" key="8">
    <source>
        <dbReference type="ARBA" id="ARBA00030407"/>
    </source>
</evidence>
<evidence type="ECO:0000256" key="9">
    <source>
        <dbReference type="ARBA" id="ARBA00030781"/>
    </source>
</evidence>
<dbReference type="Pfam" id="PF02391">
    <property type="entry name" value="MoaE"/>
    <property type="match status" value="1"/>
</dbReference>
<dbReference type="Proteomes" id="UP000019442">
    <property type="component" value="Chromosome"/>
</dbReference>
<evidence type="ECO:0000256" key="5">
    <source>
        <dbReference type="ARBA" id="ARBA00023150"/>
    </source>
</evidence>
<evidence type="ECO:0000256" key="11">
    <source>
        <dbReference type="ARBA" id="ARBA00049878"/>
    </source>
</evidence>
<evidence type="ECO:0000256" key="3">
    <source>
        <dbReference type="ARBA" id="ARBA00011950"/>
    </source>
</evidence>
<keyword evidence="13" id="KW-1185">Reference proteome</keyword>
<gene>
    <name evidence="12" type="ORF">M911_15210</name>
</gene>
<dbReference type="AlphaFoldDB" id="W8LAE9"/>
<keyword evidence="5" id="KW-0501">Molybdenum cofactor biosynthesis</keyword>
<dbReference type="EC" id="2.8.1.12" evidence="3"/>
<dbReference type="PANTHER" id="PTHR23404">
    <property type="entry name" value="MOLYBDOPTERIN SYNTHASE RELATED"/>
    <property type="match status" value="1"/>
</dbReference>
<dbReference type="InterPro" id="IPR036563">
    <property type="entry name" value="MoaE_sf"/>
</dbReference>
<evidence type="ECO:0000313" key="12">
    <source>
        <dbReference type="EMBL" id="AHK80795.1"/>
    </source>
</evidence>
<comment type="catalytic activity">
    <reaction evidence="11">
        <text>2 [molybdopterin-synthase sulfur-carrier protein]-C-terminal-Gly-aminoethanethioate + cyclic pyranopterin phosphate + H2O = molybdopterin + 2 [molybdopterin-synthase sulfur-carrier protein]-C-terminal Gly-Gly + 2 H(+)</text>
        <dbReference type="Rhea" id="RHEA:26333"/>
        <dbReference type="Rhea" id="RHEA-COMP:12202"/>
        <dbReference type="Rhea" id="RHEA-COMP:19907"/>
        <dbReference type="ChEBI" id="CHEBI:15377"/>
        <dbReference type="ChEBI" id="CHEBI:15378"/>
        <dbReference type="ChEBI" id="CHEBI:58698"/>
        <dbReference type="ChEBI" id="CHEBI:59648"/>
        <dbReference type="ChEBI" id="CHEBI:90778"/>
        <dbReference type="ChEBI" id="CHEBI:232372"/>
        <dbReference type="EC" id="2.8.1.12"/>
    </reaction>
</comment>
<evidence type="ECO:0000256" key="10">
    <source>
        <dbReference type="ARBA" id="ARBA00032474"/>
    </source>
</evidence>